<dbReference type="EMBL" id="JARK01001377">
    <property type="protein sequence ID" value="EYC14125.1"/>
    <property type="molecule type" value="Genomic_DNA"/>
</dbReference>
<dbReference type="Proteomes" id="UP000024635">
    <property type="component" value="Unassembled WGS sequence"/>
</dbReference>
<feature type="region of interest" description="Disordered" evidence="1">
    <location>
        <begin position="1"/>
        <end position="37"/>
    </location>
</feature>
<organism evidence="2 3">
    <name type="scientific">Ancylostoma ceylanicum</name>
    <dbReference type="NCBI Taxonomy" id="53326"/>
    <lineage>
        <taxon>Eukaryota</taxon>
        <taxon>Metazoa</taxon>
        <taxon>Ecdysozoa</taxon>
        <taxon>Nematoda</taxon>
        <taxon>Chromadorea</taxon>
        <taxon>Rhabditida</taxon>
        <taxon>Rhabditina</taxon>
        <taxon>Rhabditomorpha</taxon>
        <taxon>Strongyloidea</taxon>
        <taxon>Ancylostomatidae</taxon>
        <taxon>Ancylostomatinae</taxon>
        <taxon>Ancylostoma</taxon>
    </lineage>
</organism>
<evidence type="ECO:0000256" key="1">
    <source>
        <dbReference type="SAM" id="MobiDB-lite"/>
    </source>
</evidence>
<evidence type="ECO:0000313" key="3">
    <source>
        <dbReference type="Proteomes" id="UP000024635"/>
    </source>
</evidence>
<keyword evidence="3" id="KW-1185">Reference proteome</keyword>
<gene>
    <name evidence="2" type="primary">Acey_s0041.g357</name>
    <name evidence="2" type="ORF">Y032_0041g357</name>
</gene>
<comment type="caution">
    <text evidence="2">The sequence shown here is derived from an EMBL/GenBank/DDBJ whole genome shotgun (WGS) entry which is preliminary data.</text>
</comment>
<reference evidence="3" key="1">
    <citation type="journal article" date="2015" name="Nat. Genet.">
        <title>The genome and transcriptome of the zoonotic hookworm Ancylostoma ceylanicum identify infection-specific gene families.</title>
        <authorList>
            <person name="Schwarz E.M."/>
            <person name="Hu Y."/>
            <person name="Antoshechkin I."/>
            <person name="Miller M.M."/>
            <person name="Sternberg P.W."/>
            <person name="Aroian R.V."/>
        </authorList>
    </citation>
    <scope>NUCLEOTIDE SEQUENCE</scope>
    <source>
        <strain evidence="3">HY135</strain>
    </source>
</reference>
<sequence length="86" mass="9523">MRRVIEKDDTVRGTEYGEDEKCRGPKGPRKWSAALDGGSDSKISLSTTAQRHILPATTPSCREIDGYFKVPLIQKIFLTAQLGIES</sequence>
<proteinExistence type="predicted"/>
<accession>A0A016UG47</accession>
<dbReference type="AlphaFoldDB" id="A0A016UG47"/>
<protein>
    <submittedName>
        <fullName evidence="2">Uncharacterized protein</fullName>
    </submittedName>
</protein>
<feature type="compositionally biased region" description="Basic and acidic residues" evidence="1">
    <location>
        <begin position="1"/>
        <end position="12"/>
    </location>
</feature>
<name>A0A016UG47_9BILA</name>
<evidence type="ECO:0000313" key="2">
    <source>
        <dbReference type="EMBL" id="EYC14125.1"/>
    </source>
</evidence>